<gene>
    <name evidence="1" type="ORF">RIF29_14837</name>
</gene>
<name>A0AAN9ID35_CROPI</name>
<comment type="caution">
    <text evidence="1">The sequence shown here is derived from an EMBL/GenBank/DDBJ whole genome shotgun (WGS) entry which is preliminary data.</text>
</comment>
<dbReference type="AlphaFoldDB" id="A0AAN9ID35"/>
<dbReference type="EMBL" id="JAYWIO010000003">
    <property type="protein sequence ID" value="KAK7273774.1"/>
    <property type="molecule type" value="Genomic_DNA"/>
</dbReference>
<sequence>MRSALNITCYAFFDSEQPRPPHHSVRFLLEGYVKIQGIQEQVTSPAALLPSHGNLSFQNLAISGPVLLPQDGAVTTLFPLEGQLSILDHRVLLGSEMMIKSEGQILLLTVIVLIRVQAMDMQNCWQHELGFKASTSIRIYFQALSSA</sequence>
<organism evidence="1 2">
    <name type="scientific">Crotalaria pallida</name>
    <name type="common">Smooth rattlebox</name>
    <name type="synonym">Crotalaria striata</name>
    <dbReference type="NCBI Taxonomy" id="3830"/>
    <lineage>
        <taxon>Eukaryota</taxon>
        <taxon>Viridiplantae</taxon>
        <taxon>Streptophyta</taxon>
        <taxon>Embryophyta</taxon>
        <taxon>Tracheophyta</taxon>
        <taxon>Spermatophyta</taxon>
        <taxon>Magnoliopsida</taxon>
        <taxon>eudicotyledons</taxon>
        <taxon>Gunneridae</taxon>
        <taxon>Pentapetalae</taxon>
        <taxon>rosids</taxon>
        <taxon>fabids</taxon>
        <taxon>Fabales</taxon>
        <taxon>Fabaceae</taxon>
        <taxon>Papilionoideae</taxon>
        <taxon>50 kb inversion clade</taxon>
        <taxon>genistoids sensu lato</taxon>
        <taxon>core genistoids</taxon>
        <taxon>Crotalarieae</taxon>
        <taxon>Crotalaria</taxon>
    </lineage>
</organism>
<evidence type="ECO:0000313" key="2">
    <source>
        <dbReference type="Proteomes" id="UP001372338"/>
    </source>
</evidence>
<accession>A0AAN9ID35</accession>
<keyword evidence="2" id="KW-1185">Reference proteome</keyword>
<proteinExistence type="predicted"/>
<reference evidence="1 2" key="1">
    <citation type="submission" date="2024-01" db="EMBL/GenBank/DDBJ databases">
        <title>The genomes of 5 underutilized Papilionoideae crops provide insights into root nodulation and disease resistanc.</title>
        <authorList>
            <person name="Yuan L."/>
        </authorList>
    </citation>
    <scope>NUCLEOTIDE SEQUENCE [LARGE SCALE GENOMIC DNA]</scope>
    <source>
        <strain evidence="1">ZHUSHIDOU_FW_LH</strain>
        <tissue evidence="1">Leaf</tissue>
    </source>
</reference>
<evidence type="ECO:0000313" key="1">
    <source>
        <dbReference type="EMBL" id="KAK7273774.1"/>
    </source>
</evidence>
<dbReference type="Proteomes" id="UP001372338">
    <property type="component" value="Unassembled WGS sequence"/>
</dbReference>
<protein>
    <submittedName>
        <fullName evidence="1">Uncharacterized protein</fullName>
    </submittedName>
</protein>